<dbReference type="InterPro" id="IPR041489">
    <property type="entry name" value="PDZ_6"/>
</dbReference>
<dbReference type="Pfam" id="PF13650">
    <property type="entry name" value="Asp_protease_2"/>
    <property type="match status" value="1"/>
</dbReference>
<dbReference type="GO" id="GO:0006508">
    <property type="term" value="P:proteolysis"/>
    <property type="evidence" value="ECO:0007669"/>
    <property type="project" value="UniProtKB-KW"/>
</dbReference>
<keyword evidence="3" id="KW-1185">Reference proteome</keyword>
<organism evidence="2 3">
    <name type="scientific">Mucilaginibacter straminoryzae</name>
    <dbReference type="NCBI Taxonomy" id="2932774"/>
    <lineage>
        <taxon>Bacteria</taxon>
        <taxon>Pseudomonadati</taxon>
        <taxon>Bacteroidota</taxon>
        <taxon>Sphingobacteriia</taxon>
        <taxon>Sphingobacteriales</taxon>
        <taxon>Sphingobacteriaceae</taxon>
        <taxon>Mucilaginibacter</taxon>
    </lineage>
</organism>
<dbReference type="RefSeq" id="WP_245130838.1">
    <property type="nucleotide sequence ID" value="NZ_JALJEJ010000006.1"/>
</dbReference>
<evidence type="ECO:0000313" key="2">
    <source>
        <dbReference type="EMBL" id="MCJ8210857.1"/>
    </source>
</evidence>
<evidence type="ECO:0000259" key="1">
    <source>
        <dbReference type="PROSITE" id="PS50106"/>
    </source>
</evidence>
<gene>
    <name evidence="2" type="ORF">MUY27_14155</name>
</gene>
<comment type="caution">
    <text evidence="2">The sequence shown here is derived from an EMBL/GenBank/DDBJ whole genome shotgun (WGS) entry which is preliminary data.</text>
</comment>
<dbReference type="Gene3D" id="2.30.42.10">
    <property type="match status" value="1"/>
</dbReference>
<dbReference type="InterPro" id="IPR036034">
    <property type="entry name" value="PDZ_sf"/>
</dbReference>
<feature type="domain" description="PDZ" evidence="1">
    <location>
        <begin position="310"/>
        <end position="367"/>
    </location>
</feature>
<dbReference type="AlphaFoldDB" id="A0A9X2BCE9"/>
<dbReference type="PROSITE" id="PS50106">
    <property type="entry name" value="PDZ"/>
    <property type="match status" value="1"/>
</dbReference>
<dbReference type="InterPro" id="IPR001478">
    <property type="entry name" value="PDZ"/>
</dbReference>
<dbReference type="SMART" id="SM00228">
    <property type="entry name" value="PDZ"/>
    <property type="match status" value="1"/>
</dbReference>
<dbReference type="GO" id="GO:0008233">
    <property type="term" value="F:peptidase activity"/>
    <property type="evidence" value="ECO:0007669"/>
    <property type="project" value="UniProtKB-KW"/>
</dbReference>
<evidence type="ECO:0000313" key="3">
    <source>
        <dbReference type="Proteomes" id="UP001139450"/>
    </source>
</evidence>
<proteinExistence type="predicted"/>
<dbReference type="EMBL" id="JALJEJ010000006">
    <property type="protein sequence ID" value="MCJ8210857.1"/>
    <property type="molecule type" value="Genomic_DNA"/>
</dbReference>
<sequence length="394" mass="43510">MVMAYAANAQFFELPEGKKRVVVPFKLVRNLLIVSVRVGGRGPFNFIVDSGVGIIVITDPAMADSARINTKRRIQLSGLGEGSDLEASIASGLTFDIDGVRGSNLSAAVLNKDQFGLSNYAGMPVHGLIGYDLFNSLAVKLSFSDTTITLARPGSIKEFKRGYKIPIKIEQNKPYIEAGVNVDGKSPDVARLLIDFGAGHPLMLENALHKLPQDRKFIQGNLGIGLTGPVNGLLSRVDELDIGKYKFKDVITSLPFDNPQVAAKDRVNRDGSIGLGILNRFAVIMDYQNNMMYLKPSGNYKKPFEHDMSGLEYYADGKDLHTIVISRVEPGSAADDIGLRKDDIITAVNFKPVAEMTIQDIDNIFKSYNDRSLLLDIFRDKKRQRFILTLKRRI</sequence>
<keyword evidence="2" id="KW-0645">Protease</keyword>
<dbReference type="Gene3D" id="2.40.70.10">
    <property type="entry name" value="Acid Proteases"/>
    <property type="match status" value="2"/>
</dbReference>
<dbReference type="Proteomes" id="UP001139450">
    <property type="component" value="Unassembled WGS sequence"/>
</dbReference>
<protein>
    <submittedName>
        <fullName evidence="2">Aspartyl protease family protein</fullName>
    </submittedName>
</protein>
<dbReference type="Pfam" id="PF17820">
    <property type="entry name" value="PDZ_6"/>
    <property type="match status" value="1"/>
</dbReference>
<reference evidence="2" key="1">
    <citation type="submission" date="2022-04" db="EMBL/GenBank/DDBJ databases">
        <title>Mucilaginibacter sp. RS28 isolated from freshwater.</title>
        <authorList>
            <person name="Ko S.-R."/>
        </authorList>
    </citation>
    <scope>NUCLEOTIDE SEQUENCE</scope>
    <source>
        <strain evidence="2">RS28</strain>
    </source>
</reference>
<accession>A0A9X2BCE9</accession>
<dbReference type="InterPro" id="IPR021109">
    <property type="entry name" value="Peptidase_aspartic_dom_sf"/>
</dbReference>
<name>A0A9X2BCE9_9SPHI</name>
<dbReference type="SUPFAM" id="SSF50156">
    <property type="entry name" value="PDZ domain-like"/>
    <property type="match status" value="1"/>
</dbReference>
<keyword evidence="2" id="KW-0378">Hydrolase</keyword>